<dbReference type="KEGG" id="uam:UABAM_01348"/>
<name>A0A5S9ILY8_UABAM</name>
<proteinExistence type="predicted"/>
<sequence>MFSETTQLLILLAIFFFIMVPITIAKRGDNIVAKFLFRTIFFPFYLIRWWLRKKEIERRRRNYEILGQYVALLGNNSATLGFFRELIEKGIKEEELEKLIQANLQKMKDFDEGKKKEAIRSKLEEEMQMRELAQEQQTILSEAKMSLEQIKFREQLLDGLYQKIRRKYGL</sequence>
<feature type="transmembrane region" description="Helical" evidence="1">
    <location>
        <begin position="35"/>
        <end position="51"/>
    </location>
</feature>
<evidence type="ECO:0000256" key="1">
    <source>
        <dbReference type="SAM" id="Phobius"/>
    </source>
</evidence>
<reference evidence="2 3" key="1">
    <citation type="submission" date="2019-08" db="EMBL/GenBank/DDBJ databases">
        <title>Complete genome sequence of Candidatus Uab amorphum.</title>
        <authorList>
            <person name="Shiratori T."/>
            <person name="Suzuki S."/>
            <person name="Kakizawa Y."/>
            <person name="Ishida K."/>
        </authorList>
    </citation>
    <scope>NUCLEOTIDE SEQUENCE [LARGE SCALE GENOMIC DNA]</scope>
    <source>
        <strain evidence="2 3">SRT547</strain>
    </source>
</reference>
<keyword evidence="3" id="KW-1185">Reference proteome</keyword>
<evidence type="ECO:0000313" key="2">
    <source>
        <dbReference type="EMBL" id="BBM83005.1"/>
    </source>
</evidence>
<keyword evidence="1" id="KW-0812">Transmembrane</keyword>
<dbReference type="EMBL" id="AP019860">
    <property type="protein sequence ID" value="BBM83005.1"/>
    <property type="molecule type" value="Genomic_DNA"/>
</dbReference>
<dbReference type="RefSeq" id="WP_151967230.1">
    <property type="nucleotide sequence ID" value="NZ_AP019860.1"/>
</dbReference>
<evidence type="ECO:0000313" key="3">
    <source>
        <dbReference type="Proteomes" id="UP000326354"/>
    </source>
</evidence>
<keyword evidence="1" id="KW-0472">Membrane</keyword>
<organism evidence="2 3">
    <name type="scientific">Uabimicrobium amorphum</name>
    <dbReference type="NCBI Taxonomy" id="2596890"/>
    <lineage>
        <taxon>Bacteria</taxon>
        <taxon>Pseudomonadati</taxon>
        <taxon>Planctomycetota</taxon>
        <taxon>Candidatus Uabimicrobiia</taxon>
        <taxon>Candidatus Uabimicrobiales</taxon>
        <taxon>Candidatus Uabimicrobiaceae</taxon>
        <taxon>Candidatus Uabimicrobium</taxon>
    </lineage>
</organism>
<gene>
    <name evidence="2" type="ORF">UABAM_01348</name>
</gene>
<protein>
    <submittedName>
        <fullName evidence="2">Uncharacterized protein</fullName>
    </submittedName>
</protein>
<keyword evidence="1" id="KW-1133">Transmembrane helix</keyword>
<dbReference type="AlphaFoldDB" id="A0A5S9ILY8"/>
<dbReference type="Proteomes" id="UP000326354">
    <property type="component" value="Chromosome"/>
</dbReference>
<accession>A0A5S9ILY8</accession>